<dbReference type="GO" id="GO:0009425">
    <property type="term" value="C:bacterial-type flagellum basal body"/>
    <property type="evidence" value="ECO:0007669"/>
    <property type="project" value="UniProtKB-SubCell"/>
</dbReference>
<feature type="domain" description="Flagellar basal body rod protein N-terminal" evidence="6">
    <location>
        <begin position="5"/>
        <end position="35"/>
    </location>
</feature>
<dbReference type="InterPro" id="IPR020013">
    <property type="entry name" value="Flagellar_FlgE/F/G"/>
</dbReference>
<dbReference type="InterPro" id="IPR001444">
    <property type="entry name" value="Flag_bb_rod_N"/>
</dbReference>
<evidence type="ECO:0000313" key="11">
    <source>
        <dbReference type="Proteomes" id="UP000180254"/>
    </source>
</evidence>
<feature type="domain" description="Flagellar hook protein FlgE/F/G-like D1" evidence="9">
    <location>
        <begin position="95"/>
        <end position="139"/>
    </location>
</feature>
<dbReference type="SUPFAM" id="SSF117143">
    <property type="entry name" value="Flagellar hook protein flgE"/>
    <property type="match status" value="1"/>
</dbReference>
<dbReference type="InterPro" id="IPR053967">
    <property type="entry name" value="LlgE_F_G-like_D1"/>
</dbReference>
<evidence type="ECO:0000259" key="7">
    <source>
        <dbReference type="Pfam" id="PF06429"/>
    </source>
</evidence>
<dbReference type="Proteomes" id="UP000180254">
    <property type="component" value="Unassembled WGS sequence"/>
</dbReference>
<accession>A0A1S1V839</accession>
<evidence type="ECO:0000256" key="4">
    <source>
        <dbReference type="ARBA" id="ARBA00023143"/>
    </source>
</evidence>
<keyword evidence="10" id="KW-0966">Cell projection</keyword>
<feature type="domain" description="Flagellar hook protein FlgE D2" evidence="8">
    <location>
        <begin position="176"/>
        <end position="332"/>
    </location>
</feature>
<feature type="domain" description="Flagellar basal-body/hook protein C-terminal" evidence="7">
    <location>
        <begin position="407"/>
        <end position="451"/>
    </location>
</feature>
<dbReference type="InterPro" id="IPR037925">
    <property type="entry name" value="FlgE/F/G-like"/>
</dbReference>
<keyword evidence="4 5" id="KW-0975">Bacterial flagellum</keyword>
<dbReference type="InterPro" id="IPR010930">
    <property type="entry name" value="Flg_bb/hook_C_dom"/>
</dbReference>
<sequence length="453" mass="48369">MLRAMYTGVSGLRTHQSKMDVIGNNIANVNTVGYKRSTATFKELFTQTLQGASGAQGGLAGTNPQQVGLGVTQGATTVIHTQGAAQTTDNPLDAMIDGNSFFMVSNDPGFLNRFYTRAGNFQIDEQGTLATPDGYKVLGYKMNDDGTVSQEPGELIVNKADTMEPTTTKNIDLLGNLNSNMAMVDGTGKLLDAEARTRYMDTRIYDSLGNSYTVKLKVFRDAIQSGTPGAYTGYSNPSWKLSLDSIKDANGQALSAPATPALDPVSVALTFGVDGNFTGVDTANLKITGATDKAFGTKDPATGLYDGTIKIDLSKITQYGTDFTIEAKRKDGNTAGSVDSFAINNKGELVARYTNGEPKVLGILALAKFENNAGLEKVGGNLYQDSRNSGDPVLGRAGQQGYGTISNGRLEMSNVDLSYEFTEMITTQRGFQANSRIISTSDEILQELVNLKR</sequence>
<proteinExistence type="inferred from homology"/>
<dbReference type="Gene3D" id="2.60.98.20">
    <property type="entry name" value="Flagellar hook protein FlgE"/>
    <property type="match status" value="1"/>
</dbReference>
<evidence type="ECO:0000256" key="1">
    <source>
        <dbReference type="ARBA" id="ARBA00004117"/>
    </source>
</evidence>
<dbReference type="EMBL" id="MKIE01000002">
    <property type="protein sequence ID" value="OHW62763.1"/>
    <property type="molecule type" value="Genomic_DNA"/>
</dbReference>
<keyword evidence="11" id="KW-1185">Reference proteome</keyword>
<reference evidence="10 11" key="1">
    <citation type="submission" date="2016-09" db="EMBL/GenBank/DDBJ databases">
        <title>Genome sequence of Eubacterium angustum.</title>
        <authorList>
            <person name="Poehlein A."/>
            <person name="Daniel R."/>
        </authorList>
    </citation>
    <scope>NUCLEOTIDE SEQUENCE [LARGE SCALE GENOMIC DNA]</scope>
    <source>
        <strain evidence="10 11">DSM 1989</strain>
    </source>
</reference>
<dbReference type="Pfam" id="PF06429">
    <property type="entry name" value="Flg_bbr_C"/>
    <property type="match status" value="1"/>
</dbReference>
<evidence type="ECO:0000256" key="2">
    <source>
        <dbReference type="ARBA" id="ARBA00009677"/>
    </source>
</evidence>
<comment type="function">
    <text evidence="5">A flexible structure which links the flagellar filament to the drive apparatus in the basal body.</text>
</comment>
<evidence type="ECO:0000256" key="5">
    <source>
        <dbReference type="RuleBase" id="RU362116"/>
    </source>
</evidence>
<comment type="caution">
    <text evidence="10">The sequence shown here is derived from an EMBL/GenBank/DDBJ whole genome shotgun (WGS) entry which is preliminary data.</text>
</comment>
<organism evidence="10 11">
    <name type="scientific">Andreesenia angusta</name>
    <dbReference type="NCBI Taxonomy" id="39480"/>
    <lineage>
        <taxon>Bacteria</taxon>
        <taxon>Bacillati</taxon>
        <taxon>Bacillota</taxon>
        <taxon>Tissierellia</taxon>
        <taxon>Tissierellales</taxon>
        <taxon>Gottschalkiaceae</taxon>
        <taxon>Andreesenia</taxon>
    </lineage>
</organism>
<comment type="similarity">
    <text evidence="2 5">Belongs to the flagella basal body rod proteins family.</text>
</comment>
<dbReference type="Pfam" id="PF07559">
    <property type="entry name" value="FlgE_D2"/>
    <property type="match status" value="1"/>
</dbReference>
<keyword evidence="10" id="KW-0969">Cilium</keyword>
<dbReference type="NCBIfam" id="TIGR03506">
    <property type="entry name" value="FlgEFG_subfam"/>
    <property type="match status" value="1"/>
</dbReference>
<dbReference type="InterPro" id="IPR011491">
    <property type="entry name" value="FlgE_D2"/>
</dbReference>
<dbReference type="GO" id="GO:0005829">
    <property type="term" value="C:cytosol"/>
    <property type="evidence" value="ECO:0007669"/>
    <property type="project" value="TreeGrafter"/>
</dbReference>
<dbReference type="PANTHER" id="PTHR30435:SF1">
    <property type="entry name" value="FLAGELLAR HOOK PROTEIN FLGE"/>
    <property type="match status" value="1"/>
</dbReference>
<dbReference type="Pfam" id="PF22692">
    <property type="entry name" value="LlgE_F_G_D1"/>
    <property type="match status" value="1"/>
</dbReference>
<evidence type="ECO:0000259" key="8">
    <source>
        <dbReference type="Pfam" id="PF07559"/>
    </source>
</evidence>
<dbReference type="GO" id="GO:0071978">
    <property type="term" value="P:bacterial-type flagellum-dependent swarming motility"/>
    <property type="evidence" value="ECO:0007669"/>
    <property type="project" value="TreeGrafter"/>
</dbReference>
<evidence type="ECO:0000313" key="10">
    <source>
        <dbReference type="EMBL" id="OHW62763.1"/>
    </source>
</evidence>
<dbReference type="AlphaFoldDB" id="A0A1S1V839"/>
<dbReference type="STRING" id="39480.EUAN_05470"/>
<gene>
    <name evidence="10" type="primary">flgE</name>
    <name evidence="10" type="ORF">EUAN_05470</name>
</gene>
<dbReference type="RefSeq" id="WP_071061444.1">
    <property type="nucleotide sequence ID" value="NZ_MKIE01000002.1"/>
</dbReference>
<dbReference type="PANTHER" id="PTHR30435">
    <property type="entry name" value="FLAGELLAR PROTEIN"/>
    <property type="match status" value="1"/>
</dbReference>
<keyword evidence="10" id="KW-0282">Flagellum</keyword>
<evidence type="ECO:0000259" key="6">
    <source>
        <dbReference type="Pfam" id="PF00460"/>
    </source>
</evidence>
<dbReference type="OrthoDB" id="9804559at2"/>
<name>A0A1S1V839_9FIRM</name>
<comment type="subcellular location">
    <subcellularLocation>
        <location evidence="1 5">Bacterial flagellum basal body</location>
    </subcellularLocation>
</comment>
<dbReference type="Pfam" id="PF00460">
    <property type="entry name" value="Flg_bb_rod"/>
    <property type="match status" value="1"/>
</dbReference>
<dbReference type="InterPro" id="IPR037058">
    <property type="entry name" value="Falgellar_hook_FlgE_sf"/>
</dbReference>
<evidence type="ECO:0000256" key="3">
    <source>
        <dbReference type="ARBA" id="ARBA00019015"/>
    </source>
</evidence>
<evidence type="ECO:0000259" key="9">
    <source>
        <dbReference type="Pfam" id="PF22692"/>
    </source>
</evidence>
<dbReference type="GO" id="GO:0009424">
    <property type="term" value="C:bacterial-type flagellum hook"/>
    <property type="evidence" value="ECO:0007669"/>
    <property type="project" value="TreeGrafter"/>
</dbReference>
<protein>
    <recommendedName>
        <fullName evidence="3 5">Flagellar hook protein FlgE</fullName>
    </recommendedName>
</protein>